<dbReference type="AlphaFoldDB" id="A0A0P7C403"/>
<dbReference type="Proteomes" id="UP000050454">
    <property type="component" value="Unassembled WGS sequence"/>
</dbReference>
<proteinExistence type="predicted"/>
<sequence length="368" mass="41892">MTYKWNSADAQQYAEQFASLLCDEFFKNKESISGAEVLQISEIKQLNLLVIKNLYDKWQEENTRLKSPFFDYSNPEVKEALESFMNVLSRHISVNQKTFQSLLSKATFDTLQLAAEPQAFFEGQLRNLPDFKLSKSWIDKNSKYFVFNKHILNKLGEKTGDINVFANEAIQWLKEIIASEGTEDPSDLLADLNNILPLYVGKAAGKTSFFDEALNGSASTNPVRLKPTEEPLPEIPAKPIPVKVKIDKPVALQEEAMARLNEKHSGTSVTLNERIISENTKNLLDLHQKKKISSLKEGISFNQRHLFVRNLFAGDLDAFNQTLEALETYSSYDQAINHLEQNTVKQFQWKAGSEEAGEFYAHLERKFA</sequence>
<accession>A0A0P7C403</accession>
<reference evidence="1 2" key="1">
    <citation type="submission" date="2015-07" db="EMBL/GenBank/DDBJ databases">
        <title>The draft genome sequence of Leadbetterella sp. JN14-9.</title>
        <authorList>
            <person name="Liu Y."/>
            <person name="Du J."/>
            <person name="Shao Z."/>
        </authorList>
    </citation>
    <scope>NUCLEOTIDE SEQUENCE [LARGE SCALE GENOMIC DNA]</scope>
    <source>
        <strain evidence="1 2">JN14-9</strain>
    </source>
</reference>
<name>A0A0P7C403_9BACT</name>
<protein>
    <submittedName>
        <fullName evidence="1">Uncharacterized protein</fullName>
    </submittedName>
</protein>
<dbReference type="EMBL" id="LGTQ01000009">
    <property type="protein sequence ID" value="KPM47897.1"/>
    <property type="molecule type" value="Genomic_DNA"/>
</dbReference>
<dbReference type="RefSeq" id="WP_055148420.1">
    <property type="nucleotide sequence ID" value="NZ_JXSZ01000009.1"/>
</dbReference>
<comment type="caution">
    <text evidence="1">The sequence shown here is derived from an EMBL/GenBank/DDBJ whole genome shotgun (WGS) entry which is preliminary data.</text>
</comment>
<evidence type="ECO:0000313" key="1">
    <source>
        <dbReference type="EMBL" id="KPM47897.1"/>
    </source>
</evidence>
<keyword evidence="2" id="KW-1185">Reference proteome</keyword>
<dbReference type="STRING" id="1605367.AFM12_11730"/>
<evidence type="ECO:0000313" key="2">
    <source>
        <dbReference type="Proteomes" id="UP000050454"/>
    </source>
</evidence>
<dbReference type="OrthoDB" id="1100725at2"/>
<organism evidence="1 2">
    <name type="scientific">Jiulongibacter sediminis</name>
    <dbReference type="NCBI Taxonomy" id="1605367"/>
    <lineage>
        <taxon>Bacteria</taxon>
        <taxon>Pseudomonadati</taxon>
        <taxon>Bacteroidota</taxon>
        <taxon>Cytophagia</taxon>
        <taxon>Cytophagales</taxon>
        <taxon>Leadbetterellaceae</taxon>
        <taxon>Jiulongibacter</taxon>
    </lineage>
</organism>
<gene>
    <name evidence="1" type="ORF">AFM12_11730</name>
</gene>